<dbReference type="FunFam" id="2.60.40.420:FF:000003">
    <property type="entry name" value="Blue copper"/>
    <property type="match status" value="1"/>
</dbReference>
<dbReference type="InterPro" id="IPR008972">
    <property type="entry name" value="Cupredoxin"/>
</dbReference>
<dbReference type="KEGG" id="taes:123177675"/>
<proteinExistence type="predicted"/>
<dbReference type="SMR" id="A0A341ZMA3"/>
<dbReference type="Gramene" id="TraesPARA_EIv1.0_0028740.1">
    <property type="protein sequence ID" value="TraesPARA_EIv1.0_0028740.1.CDS1"/>
    <property type="gene ID" value="TraesPARA_EIv1.0_0028740"/>
</dbReference>
<name>A0A341ZMA3_WHEAT</name>
<dbReference type="Gramene" id="TraesJUL1A03G00138540.1">
    <property type="protein sequence ID" value="TraesJUL1A03G00138540.1.CDS1"/>
    <property type="gene ID" value="TraesJUL1A03G00138540"/>
</dbReference>
<dbReference type="GeneID" id="123177675"/>
<dbReference type="Gramene" id="TraesARI1A03G00140730.1">
    <property type="protein sequence ID" value="TraesARI1A03G00140730.1.CDS1"/>
    <property type="gene ID" value="TraesARI1A03G00140730"/>
</dbReference>
<keyword evidence="2" id="KW-0186">Copper</keyword>
<sequence>MGAKVLILVTVAVAMLRMVLGASHTVGAPAGSWDQQTNYTLWASRTRFIIGDELQFQYSTTVHNVVEVRKAGYDACNSSSPIATFLTGNDVVPLAAIGTRYFICGVPGHCGAGMKVQVNVRLKAVRTVQRCRGTGKRLRCRFETVLSSATTAGIDQSAVARLGLAVVATGLMLFF</sequence>
<feature type="domain" description="Phytocyanin" evidence="5">
    <location>
        <begin position="22"/>
        <end position="122"/>
    </location>
</feature>
<dbReference type="Gramene" id="TraesCSU02G247000.1">
    <property type="protein sequence ID" value="TraesCSU02G247000.1.cds1"/>
    <property type="gene ID" value="TraesCSU02G247000"/>
</dbReference>
<evidence type="ECO:0000256" key="4">
    <source>
        <dbReference type="SAM" id="SignalP"/>
    </source>
</evidence>
<dbReference type="PANTHER" id="PTHR33021:SF458">
    <property type="entry name" value="PHYTOCYANIN DOMAIN-CONTAINING PROTEIN"/>
    <property type="match status" value="1"/>
</dbReference>
<dbReference type="STRING" id="4565.A0A341ZMA3"/>
<dbReference type="GO" id="GO:0009055">
    <property type="term" value="F:electron transfer activity"/>
    <property type="evidence" value="ECO:0007669"/>
    <property type="project" value="InterPro"/>
</dbReference>
<dbReference type="Gramene" id="TraesPARA_EIv1.0_0028800.1">
    <property type="protein sequence ID" value="TraesPARA_EIv1.0_0028800.1.CDS1"/>
    <property type="gene ID" value="TraesPARA_EIv1.0_0028800"/>
</dbReference>
<keyword evidence="1" id="KW-0479">Metal-binding</keyword>
<dbReference type="Gene3D" id="2.60.40.420">
    <property type="entry name" value="Cupredoxins - blue copper proteins"/>
    <property type="match status" value="1"/>
</dbReference>
<dbReference type="OMA" id="YTLWVSS"/>
<keyword evidence="3" id="KW-0325">Glycoprotein</keyword>
<dbReference type="PANTHER" id="PTHR33021">
    <property type="entry name" value="BLUE COPPER PROTEIN"/>
    <property type="match status" value="1"/>
</dbReference>
<dbReference type="OrthoDB" id="2012800at2759"/>
<dbReference type="GO" id="GO:0005886">
    <property type="term" value="C:plasma membrane"/>
    <property type="evidence" value="ECO:0000318"/>
    <property type="project" value="GO_Central"/>
</dbReference>
<dbReference type="GO" id="GO:0046872">
    <property type="term" value="F:metal ion binding"/>
    <property type="evidence" value="ECO:0007669"/>
    <property type="project" value="UniProtKB-KW"/>
</dbReference>
<dbReference type="InterPro" id="IPR028871">
    <property type="entry name" value="BlueCu_1_BS"/>
</dbReference>
<organism evidence="7">
    <name type="scientific">Triticum aestivum</name>
    <name type="common">Wheat</name>
    <dbReference type="NCBI Taxonomy" id="4565"/>
    <lineage>
        <taxon>Eukaryota</taxon>
        <taxon>Viridiplantae</taxon>
        <taxon>Streptophyta</taxon>
        <taxon>Embryophyta</taxon>
        <taxon>Tracheophyta</taxon>
        <taxon>Spermatophyta</taxon>
        <taxon>Magnoliopsida</taxon>
        <taxon>Liliopsida</taxon>
        <taxon>Poales</taxon>
        <taxon>Poaceae</taxon>
        <taxon>BOP clade</taxon>
        <taxon>Pooideae</taxon>
        <taxon>Triticodae</taxon>
        <taxon>Triticeae</taxon>
        <taxon>Triticinae</taxon>
        <taxon>Triticum</taxon>
    </lineage>
</organism>
<dbReference type="SUPFAM" id="SSF49503">
    <property type="entry name" value="Cupredoxins"/>
    <property type="match status" value="1"/>
</dbReference>
<dbReference type="EnsemblPlants" id="TraesCSU02G246900.1">
    <property type="protein sequence ID" value="TraesCSU02G246900.1.cds1"/>
    <property type="gene ID" value="TraesCSU02G246900"/>
</dbReference>
<protein>
    <recommendedName>
        <fullName evidence="5">Phytocyanin domain-containing protein</fullName>
    </recommendedName>
</protein>
<dbReference type="Proteomes" id="UP000019116">
    <property type="component" value="Chromosome Un"/>
</dbReference>
<feature type="signal peptide" evidence="4">
    <location>
        <begin position="1"/>
        <end position="21"/>
    </location>
</feature>
<evidence type="ECO:0000259" key="5">
    <source>
        <dbReference type="PROSITE" id="PS51485"/>
    </source>
</evidence>
<dbReference type="Gramene" id="TraesCSU03G0454100.1">
    <property type="protein sequence ID" value="TraesCSU03G0454100.1.CDS1"/>
    <property type="gene ID" value="TraesCSU03G0454100"/>
</dbReference>
<evidence type="ECO:0000256" key="1">
    <source>
        <dbReference type="ARBA" id="ARBA00022723"/>
    </source>
</evidence>
<evidence type="ECO:0000313" key="7">
    <source>
        <dbReference type="EnsemblPlants" id="TraesCSU02G247000.1.cds1"/>
    </source>
</evidence>
<dbReference type="PROSITE" id="PS51485">
    <property type="entry name" value="PHYTOCYANIN"/>
    <property type="match status" value="1"/>
</dbReference>
<dbReference type="Gramene" id="TraesJUL1A03G00138580.1">
    <property type="protein sequence ID" value="TraesJUL1A03G00138580.1.CDS1"/>
    <property type="gene ID" value="TraesJUL1A03G00138580"/>
</dbReference>
<evidence type="ECO:0000313" key="6">
    <source>
        <dbReference type="EnsemblPlants" id="TraesCSU02G246900.1.cds1"/>
    </source>
</evidence>
<dbReference type="RefSeq" id="XP_044447220.1">
    <property type="nucleotide sequence ID" value="XM_044591285.1"/>
</dbReference>
<dbReference type="CDD" id="cd04216">
    <property type="entry name" value="Phytocyanin"/>
    <property type="match status" value="1"/>
</dbReference>
<evidence type="ECO:0000256" key="3">
    <source>
        <dbReference type="ARBA" id="ARBA00023180"/>
    </source>
</evidence>
<dbReference type="AlphaFoldDB" id="A0A341ZMA3"/>
<keyword evidence="4" id="KW-0732">Signal</keyword>
<evidence type="ECO:0000256" key="2">
    <source>
        <dbReference type="ARBA" id="ARBA00023008"/>
    </source>
</evidence>
<dbReference type="Gramene" id="TraesCSU02G246900.1">
    <property type="protein sequence ID" value="TraesCSU02G246900.1.cds1"/>
    <property type="gene ID" value="TraesCSU02G246900"/>
</dbReference>
<dbReference type="PROSITE" id="PS00196">
    <property type="entry name" value="COPPER_BLUE"/>
    <property type="match status" value="1"/>
</dbReference>
<gene>
    <name evidence="7" type="primary">LOC123177675</name>
    <name evidence="6" type="synonym">LOC123177674</name>
</gene>
<dbReference type="Gramene" id="TraesJAG1A03G00138500.1">
    <property type="protein sequence ID" value="TraesJAG1A03G00138500.1.CDS1"/>
    <property type="gene ID" value="TraesJAG1A03G00138500"/>
</dbReference>
<dbReference type="InterPro" id="IPR039391">
    <property type="entry name" value="Phytocyanin-like"/>
</dbReference>
<dbReference type="InterPro" id="IPR003245">
    <property type="entry name" value="Phytocyanin_dom"/>
</dbReference>
<dbReference type="Gramene" id="TraesCSU03G0454200.1">
    <property type="protein sequence ID" value="TraesCSU03G0454200.1.CDS1"/>
    <property type="gene ID" value="TraesCSU03G0454200"/>
</dbReference>
<evidence type="ECO:0000313" key="8">
    <source>
        <dbReference type="Proteomes" id="UP000019116"/>
    </source>
</evidence>
<reference evidence="7" key="1">
    <citation type="submission" date="2018-08" db="EMBL/GenBank/DDBJ databases">
        <authorList>
            <person name="Rossello M."/>
        </authorList>
    </citation>
    <scope>NUCLEOTIDE SEQUENCE [LARGE SCALE GENOMIC DNA]</scope>
    <source>
        <strain evidence="7">cv. Chinese Spring</strain>
    </source>
</reference>
<dbReference type="Pfam" id="PF02298">
    <property type="entry name" value="Cu_bind_like"/>
    <property type="match status" value="1"/>
</dbReference>
<feature type="chain" id="PRO_5043164251" description="Phytocyanin domain-containing protein" evidence="4">
    <location>
        <begin position="22"/>
        <end position="175"/>
    </location>
</feature>
<dbReference type="Gramene" id="TraesARI1A03G00140650.1">
    <property type="protein sequence ID" value="TraesARI1A03G00140650.1.CDS1"/>
    <property type="gene ID" value="TraesARI1A03G00140650"/>
</dbReference>
<keyword evidence="8" id="KW-1185">Reference proteome</keyword>
<reference evidence="7" key="2">
    <citation type="submission" date="2018-10" db="UniProtKB">
        <authorList>
            <consortium name="EnsemblPlants"/>
        </authorList>
    </citation>
    <scope>IDENTIFICATION</scope>
</reference>
<dbReference type="EnsemblPlants" id="TraesCSU02G247000.1">
    <property type="protein sequence ID" value="TraesCSU02G247000.1.cds1"/>
    <property type="gene ID" value="TraesCSU02G247000"/>
</dbReference>
<accession>A0A341ZMA3</accession>